<keyword evidence="4 6" id="KW-1133">Transmembrane helix</keyword>
<gene>
    <name evidence="8" type="ORF">GGX14DRAFT_648786</name>
</gene>
<evidence type="ECO:0000256" key="5">
    <source>
        <dbReference type="ARBA" id="ARBA00023136"/>
    </source>
</evidence>
<reference evidence="8" key="1">
    <citation type="submission" date="2023-03" db="EMBL/GenBank/DDBJ databases">
        <title>Massive genome expansion in bonnet fungi (Mycena s.s.) driven by repeated elements and novel gene families across ecological guilds.</title>
        <authorList>
            <consortium name="Lawrence Berkeley National Laboratory"/>
            <person name="Harder C.B."/>
            <person name="Miyauchi S."/>
            <person name="Viragh M."/>
            <person name="Kuo A."/>
            <person name="Thoen E."/>
            <person name="Andreopoulos B."/>
            <person name="Lu D."/>
            <person name="Skrede I."/>
            <person name="Drula E."/>
            <person name="Henrissat B."/>
            <person name="Morin E."/>
            <person name="Kohler A."/>
            <person name="Barry K."/>
            <person name="LaButti K."/>
            <person name="Morin E."/>
            <person name="Salamov A."/>
            <person name="Lipzen A."/>
            <person name="Mereny Z."/>
            <person name="Hegedus B."/>
            <person name="Baldrian P."/>
            <person name="Stursova M."/>
            <person name="Weitz H."/>
            <person name="Taylor A."/>
            <person name="Grigoriev I.V."/>
            <person name="Nagy L.G."/>
            <person name="Martin F."/>
            <person name="Kauserud H."/>
        </authorList>
    </citation>
    <scope>NUCLEOTIDE SEQUENCE</scope>
    <source>
        <strain evidence="8">9144</strain>
    </source>
</reference>
<comment type="similarity">
    <text evidence="2">Belongs to the membrane magnesium transporter (TC 1.A.67) family.</text>
</comment>
<keyword evidence="3 6" id="KW-0812">Transmembrane</keyword>
<organism evidence="8 9">
    <name type="scientific">Mycena pura</name>
    <dbReference type="NCBI Taxonomy" id="153505"/>
    <lineage>
        <taxon>Eukaryota</taxon>
        <taxon>Fungi</taxon>
        <taxon>Dikarya</taxon>
        <taxon>Basidiomycota</taxon>
        <taxon>Agaricomycotina</taxon>
        <taxon>Agaricomycetes</taxon>
        <taxon>Agaricomycetidae</taxon>
        <taxon>Agaricales</taxon>
        <taxon>Marasmiineae</taxon>
        <taxon>Mycenaceae</taxon>
        <taxon>Mycena</taxon>
    </lineage>
</organism>
<accession>A0AAD7E1V4</accession>
<dbReference type="AlphaFoldDB" id="A0AAD7E1V4"/>
<feature type="signal peptide" evidence="7">
    <location>
        <begin position="1"/>
        <end position="19"/>
    </location>
</feature>
<comment type="caution">
    <text evidence="8">The sequence shown here is derived from an EMBL/GenBank/DDBJ whole genome shotgun (WGS) entry which is preliminary data.</text>
</comment>
<evidence type="ECO:0000256" key="6">
    <source>
        <dbReference type="SAM" id="Phobius"/>
    </source>
</evidence>
<dbReference type="Proteomes" id="UP001219525">
    <property type="component" value="Unassembled WGS sequence"/>
</dbReference>
<evidence type="ECO:0000256" key="1">
    <source>
        <dbReference type="ARBA" id="ARBA00004127"/>
    </source>
</evidence>
<dbReference type="InterPro" id="IPR018937">
    <property type="entry name" value="MMgT"/>
</dbReference>
<feature type="chain" id="PRO_5041957799" evidence="7">
    <location>
        <begin position="20"/>
        <end position="107"/>
    </location>
</feature>
<name>A0AAD7E1V4_9AGAR</name>
<evidence type="ECO:0000256" key="2">
    <source>
        <dbReference type="ARBA" id="ARBA00006109"/>
    </source>
</evidence>
<dbReference type="EMBL" id="JARJCW010000005">
    <property type="protein sequence ID" value="KAJ7224167.1"/>
    <property type="molecule type" value="Genomic_DNA"/>
</dbReference>
<keyword evidence="9" id="KW-1185">Reference proteome</keyword>
<evidence type="ECO:0000256" key="4">
    <source>
        <dbReference type="ARBA" id="ARBA00022989"/>
    </source>
</evidence>
<keyword evidence="7" id="KW-0732">Signal</keyword>
<keyword evidence="5 6" id="KW-0472">Membrane</keyword>
<evidence type="ECO:0000256" key="7">
    <source>
        <dbReference type="SAM" id="SignalP"/>
    </source>
</evidence>
<protein>
    <submittedName>
        <fullName evidence="8">Magnesium transporter</fullName>
    </submittedName>
</protein>
<proteinExistence type="inferred from homology"/>
<feature type="transmembrane region" description="Helical" evidence="6">
    <location>
        <begin position="38"/>
        <end position="59"/>
    </location>
</feature>
<dbReference type="GO" id="GO:0012505">
    <property type="term" value="C:endomembrane system"/>
    <property type="evidence" value="ECO:0007669"/>
    <property type="project" value="UniProtKB-SubCell"/>
</dbReference>
<sequence length="107" mass="11686">MTMLGATLLCLATVAVFHAAFSTYEHLSHLKAMGRPEGSLPIDVILEAFFALVLGILGASLNSPTLKGITWASEMRKRSIDDMDSRLSFASFVNRGKNLFSDPVIRK</sequence>
<evidence type="ECO:0000313" key="9">
    <source>
        <dbReference type="Proteomes" id="UP001219525"/>
    </source>
</evidence>
<dbReference type="Pfam" id="PF10270">
    <property type="entry name" value="MMgT"/>
    <property type="match status" value="1"/>
</dbReference>
<evidence type="ECO:0000256" key="3">
    <source>
        <dbReference type="ARBA" id="ARBA00022692"/>
    </source>
</evidence>
<comment type="subcellular location">
    <subcellularLocation>
        <location evidence="1">Endomembrane system</location>
        <topology evidence="1">Multi-pass membrane protein</topology>
    </subcellularLocation>
</comment>
<evidence type="ECO:0000313" key="8">
    <source>
        <dbReference type="EMBL" id="KAJ7224167.1"/>
    </source>
</evidence>